<evidence type="ECO:0000256" key="9">
    <source>
        <dbReference type="ARBA" id="ARBA00023136"/>
    </source>
</evidence>
<dbReference type="InterPro" id="IPR001611">
    <property type="entry name" value="Leu-rich_rpt"/>
</dbReference>
<protein>
    <recommendedName>
        <fullName evidence="13">Leucine-rich repeat-containing N-terminal plant-type domain-containing protein</fullName>
    </recommendedName>
</protein>
<dbReference type="Proteomes" id="UP000242715">
    <property type="component" value="Unassembled WGS sequence"/>
</dbReference>
<dbReference type="InterPro" id="IPR013210">
    <property type="entry name" value="LRR_N_plant-typ"/>
</dbReference>
<dbReference type="Pfam" id="PF00560">
    <property type="entry name" value="LRR_1"/>
    <property type="match status" value="3"/>
</dbReference>
<comment type="subcellular location">
    <subcellularLocation>
        <location evidence="1">Cell membrane</location>
        <topology evidence="1">Single-pass type I membrane protein</topology>
    </subcellularLocation>
</comment>
<keyword evidence="10" id="KW-0675">Receptor</keyword>
<keyword evidence="3" id="KW-1003">Cell membrane</keyword>
<keyword evidence="9" id="KW-0472">Membrane</keyword>
<comment type="similarity">
    <text evidence="2">Belongs to the RLP family.</text>
</comment>
<feature type="region of interest" description="Disordered" evidence="12">
    <location>
        <begin position="35"/>
        <end position="97"/>
    </location>
</feature>
<evidence type="ECO:0000256" key="5">
    <source>
        <dbReference type="ARBA" id="ARBA00022692"/>
    </source>
</evidence>
<feature type="compositionally biased region" description="Polar residues" evidence="12">
    <location>
        <begin position="277"/>
        <end position="293"/>
    </location>
</feature>
<feature type="region of interest" description="Disordered" evidence="12">
    <location>
        <begin position="227"/>
        <end position="293"/>
    </location>
</feature>
<dbReference type="PANTHER" id="PTHR48061">
    <property type="entry name" value="LEUCINE-RICH REPEAT RECEPTOR PROTEIN KINASE EMS1-LIKE-RELATED"/>
    <property type="match status" value="1"/>
</dbReference>
<evidence type="ECO:0000256" key="2">
    <source>
        <dbReference type="ARBA" id="ARBA00009592"/>
    </source>
</evidence>
<dbReference type="EMBL" id="DF973463">
    <property type="protein sequence ID" value="GAU31637.1"/>
    <property type="molecule type" value="Genomic_DNA"/>
</dbReference>
<evidence type="ECO:0000256" key="12">
    <source>
        <dbReference type="SAM" id="MobiDB-lite"/>
    </source>
</evidence>
<organism evidence="14 15">
    <name type="scientific">Trifolium subterraneum</name>
    <name type="common">Subterranean clover</name>
    <dbReference type="NCBI Taxonomy" id="3900"/>
    <lineage>
        <taxon>Eukaryota</taxon>
        <taxon>Viridiplantae</taxon>
        <taxon>Streptophyta</taxon>
        <taxon>Embryophyta</taxon>
        <taxon>Tracheophyta</taxon>
        <taxon>Spermatophyta</taxon>
        <taxon>Magnoliopsida</taxon>
        <taxon>eudicotyledons</taxon>
        <taxon>Gunneridae</taxon>
        <taxon>Pentapetalae</taxon>
        <taxon>rosids</taxon>
        <taxon>fabids</taxon>
        <taxon>Fabales</taxon>
        <taxon>Fabaceae</taxon>
        <taxon>Papilionoideae</taxon>
        <taxon>50 kb inversion clade</taxon>
        <taxon>NPAAA clade</taxon>
        <taxon>Hologalegina</taxon>
        <taxon>IRL clade</taxon>
        <taxon>Trifolieae</taxon>
        <taxon>Trifolium</taxon>
    </lineage>
</organism>
<dbReference type="PANTHER" id="PTHR48061:SF12">
    <property type="entry name" value="DISEASE RESISTANCE LIKE PROTEIN"/>
    <property type="match status" value="1"/>
</dbReference>
<evidence type="ECO:0000256" key="10">
    <source>
        <dbReference type="ARBA" id="ARBA00023170"/>
    </source>
</evidence>
<dbReference type="Gene3D" id="2.40.70.10">
    <property type="entry name" value="Acid Proteases"/>
    <property type="match status" value="1"/>
</dbReference>
<reference evidence="15" key="1">
    <citation type="journal article" date="2017" name="Front. Plant Sci.">
        <title>Climate Clever Clovers: New Paradigm to Reduce the Environmental Footprint of Ruminants by Breeding Low Methanogenic Forages Utilizing Haplotype Variation.</title>
        <authorList>
            <person name="Kaur P."/>
            <person name="Appels R."/>
            <person name="Bayer P.E."/>
            <person name="Keeble-Gagnere G."/>
            <person name="Wang J."/>
            <person name="Hirakawa H."/>
            <person name="Shirasawa K."/>
            <person name="Vercoe P."/>
            <person name="Stefanova K."/>
            <person name="Durmic Z."/>
            <person name="Nichols P."/>
            <person name="Revell C."/>
            <person name="Isobe S.N."/>
            <person name="Edwards D."/>
            <person name="Erskine W."/>
        </authorList>
    </citation>
    <scope>NUCLEOTIDE SEQUENCE [LARGE SCALE GENOMIC DNA]</scope>
    <source>
        <strain evidence="15">cv. Daliak</strain>
    </source>
</reference>
<evidence type="ECO:0000256" key="3">
    <source>
        <dbReference type="ARBA" id="ARBA00022475"/>
    </source>
</evidence>
<dbReference type="Pfam" id="PF13855">
    <property type="entry name" value="LRR_8"/>
    <property type="match status" value="1"/>
</dbReference>
<keyword evidence="6" id="KW-0732">Signal</keyword>
<feature type="domain" description="Leucine-rich repeat-containing N-terminal plant-type" evidence="13">
    <location>
        <begin position="762"/>
        <end position="810"/>
    </location>
</feature>
<dbReference type="CDD" id="cd00303">
    <property type="entry name" value="retropepsin_like"/>
    <property type="match status" value="1"/>
</dbReference>
<evidence type="ECO:0000256" key="6">
    <source>
        <dbReference type="ARBA" id="ARBA00022729"/>
    </source>
</evidence>
<dbReference type="GO" id="GO:0005886">
    <property type="term" value="C:plasma membrane"/>
    <property type="evidence" value="ECO:0007669"/>
    <property type="project" value="UniProtKB-SubCell"/>
</dbReference>
<dbReference type="InterPro" id="IPR032675">
    <property type="entry name" value="LRR_dom_sf"/>
</dbReference>
<evidence type="ECO:0000256" key="7">
    <source>
        <dbReference type="ARBA" id="ARBA00022737"/>
    </source>
</evidence>
<evidence type="ECO:0000256" key="1">
    <source>
        <dbReference type="ARBA" id="ARBA00004251"/>
    </source>
</evidence>
<evidence type="ECO:0000313" key="14">
    <source>
        <dbReference type="EMBL" id="GAU31637.1"/>
    </source>
</evidence>
<dbReference type="Gene3D" id="3.80.10.10">
    <property type="entry name" value="Ribonuclease Inhibitor"/>
    <property type="match status" value="2"/>
</dbReference>
<keyword evidence="15" id="KW-1185">Reference proteome</keyword>
<dbReference type="OrthoDB" id="1747743at2759"/>
<feature type="compositionally biased region" description="Basic and acidic residues" evidence="12">
    <location>
        <begin position="244"/>
        <end position="276"/>
    </location>
</feature>
<proteinExistence type="inferred from homology"/>
<evidence type="ECO:0000259" key="13">
    <source>
        <dbReference type="Pfam" id="PF08263"/>
    </source>
</evidence>
<dbReference type="SUPFAM" id="SSF52058">
    <property type="entry name" value="L domain-like"/>
    <property type="match status" value="1"/>
</dbReference>
<evidence type="ECO:0000256" key="8">
    <source>
        <dbReference type="ARBA" id="ARBA00022989"/>
    </source>
</evidence>
<keyword evidence="8" id="KW-1133">Transmembrane helix</keyword>
<dbReference type="InterPro" id="IPR046956">
    <property type="entry name" value="RLP23-like"/>
</dbReference>
<gene>
    <name evidence="14" type="ORF">TSUD_38340</name>
</gene>
<keyword evidence="11" id="KW-0325">Glycoprotein</keyword>
<dbReference type="FunFam" id="3.80.10.10:FF:000095">
    <property type="entry name" value="LRR receptor-like serine/threonine-protein kinase GSO1"/>
    <property type="match status" value="1"/>
</dbReference>
<name>A0A2Z6NNZ7_TRISU</name>
<dbReference type="InterPro" id="IPR021109">
    <property type="entry name" value="Peptidase_aspartic_dom_sf"/>
</dbReference>
<dbReference type="FunFam" id="3.80.10.10:FF:000111">
    <property type="entry name" value="LRR receptor-like serine/threonine-protein kinase ERECTA"/>
    <property type="match status" value="1"/>
</dbReference>
<sequence length="1292" mass="147471">MGDQPITRADLKGIAAFTTTLTALNVQIAALAKSNNNADNNTNNRNDNNNDNRNDDDNNNTNDDNNNRNKRGGGPITVIRVRNNNNPTTDDSSCEDEEVVTEEESDERVSFVLQQMLLASKEEGQRKNLFKTRCSVNNKVCDLIVDNGSTENLVSKRLVDYFKLPTEPHENPYSLGWVNKGSQVRVTMSCKVHISIDKHYREEALCDILDMDIAMAPVLQFNKKPKETEVVAGQDASVEVDESKDEKKEINEHDDLEKGDADEGEDEDRKEKERHVTNLSSSATQYDATSRITQTEEHMNIIGGKYGGEETSTRMKKFVLCKFGDPQLNVSLPVVAPSMTDIFVRNPATISPLPEPPDSKIQTATSILTKSPHHNRHIELKELHKNWVQFRFYHKPYGNSSYFFHLLHYNCYCVQSLLKNATSCGFHVLKTRKDVRYSLGYIGRKLFEKGKYYLICWKIYKGLETPSIVRCKLGFECARVMVVTIIHEDYEYCLYLLIELFEYAMFHSEFYQFQNQFHQQGWRITFLSYENWKCWNTFYNLKYMVGSHGVVNDTIHVVWVQDLLAQMLHIEIIIKDIKIVEVGMTDRIKRKKLLPSPWIQTYLQSIYVLQFVPHINVSFHSDTLEFSHVQIVEPLEIDTWDSQTFLIQYKDYYLVSEFDVRGNNSSMLIEVGQTFFRDKFSVPCVIFEQWDPGGHLDVLTRDRSSQFTQWDLGGWSLRSQHAREALYRNENLIIKANQADEALYQDENSGSSSFEVEESDCHDHESHALLQFKEDFTIKKSASWNHLGYPKTAFWNTTTDCCSWDGIKCDEHTNHVIHIDLSSSQLYGTMDANSSVFRLVHLRVLNLADNDFNYSQIPSRIVGVFHTPNLKYLDLRYNPNLNGRLPEFHSSSSLNKLQLDKTGFNGEISPSICNLKSLGYLDLSFNNLSGNVPSCLGNFSRYLEILMLKENKLSGLIPQTFMIGNALQQIDLSNNDLQGQLPRALVNNKKLEYFDISHNYINDSFPFWLGDLPELKVLALSNNKFHGEIKGSGNMTCTFPKLHIIDLSHNEFCGSFPSEMIQSWKAMKTSDTNQLQYKQGIVYLRSHQSGEYWTVDNSYSFTMSNKGIVMVYEKLQEFYNLIAIDISSNKISGEIPQVIGDLKGLVLLNLSNNIFIGSIPSSLGKLSNLEALDLSINSLSGKIPQQLTQITFLEFLNVSFNKLTGPIPQNKQFSTFKSDSFEGNQGLCGDQLLNKCIAHVGPSTFDDEHDSGSFFEFDWKIVLIGYGGGVVTGVALGNTFYSQVLGWLKRIF</sequence>
<feature type="compositionally biased region" description="Low complexity" evidence="12">
    <location>
        <begin position="35"/>
        <end position="47"/>
    </location>
</feature>
<evidence type="ECO:0000256" key="4">
    <source>
        <dbReference type="ARBA" id="ARBA00022614"/>
    </source>
</evidence>
<keyword evidence="4" id="KW-0433">Leucine-rich repeat</keyword>
<keyword evidence="5" id="KW-0812">Transmembrane</keyword>
<evidence type="ECO:0000313" key="15">
    <source>
        <dbReference type="Proteomes" id="UP000242715"/>
    </source>
</evidence>
<accession>A0A2Z6NNZ7</accession>
<keyword evidence="7" id="KW-0677">Repeat</keyword>
<dbReference type="Pfam" id="PF08263">
    <property type="entry name" value="LRRNT_2"/>
    <property type="match status" value="1"/>
</dbReference>
<evidence type="ECO:0000256" key="11">
    <source>
        <dbReference type="ARBA" id="ARBA00023180"/>
    </source>
</evidence>